<comment type="caution">
    <text evidence="2">The sequence shown here is derived from an EMBL/GenBank/DDBJ whole genome shotgun (WGS) entry which is preliminary data.</text>
</comment>
<evidence type="ECO:0000313" key="3">
    <source>
        <dbReference type="Proteomes" id="UP000248214"/>
    </source>
</evidence>
<keyword evidence="1" id="KW-1133">Transmembrane helix</keyword>
<evidence type="ECO:0000256" key="1">
    <source>
        <dbReference type="SAM" id="Phobius"/>
    </source>
</evidence>
<evidence type="ECO:0000313" key="2">
    <source>
        <dbReference type="EMBL" id="PYZ94769.1"/>
    </source>
</evidence>
<accession>A0A323TJ76</accession>
<reference evidence="2 3" key="1">
    <citation type="submission" date="2017-10" db="EMBL/GenBank/DDBJ databases">
        <title>Bacillus sp. nov., a halophilic bacterium isolated from a Keqin Lake.</title>
        <authorList>
            <person name="Wang H."/>
        </authorList>
    </citation>
    <scope>NUCLEOTIDE SEQUENCE [LARGE SCALE GENOMIC DNA]</scope>
    <source>
        <strain evidence="2 3">KQ-12</strain>
    </source>
</reference>
<dbReference type="EMBL" id="PDOD01000001">
    <property type="protein sequence ID" value="PYZ94769.1"/>
    <property type="molecule type" value="Genomic_DNA"/>
</dbReference>
<organism evidence="2 3">
    <name type="scientific">Salipaludibacillus keqinensis</name>
    <dbReference type="NCBI Taxonomy" id="2045207"/>
    <lineage>
        <taxon>Bacteria</taxon>
        <taxon>Bacillati</taxon>
        <taxon>Bacillota</taxon>
        <taxon>Bacilli</taxon>
        <taxon>Bacillales</taxon>
        <taxon>Bacillaceae</taxon>
    </lineage>
</organism>
<proteinExistence type="predicted"/>
<feature type="transmembrane region" description="Helical" evidence="1">
    <location>
        <begin position="7"/>
        <end position="26"/>
    </location>
</feature>
<dbReference type="Proteomes" id="UP000248214">
    <property type="component" value="Unassembled WGS sequence"/>
</dbReference>
<protein>
    <submittedName>
        <fullName evidence="2">Uncharacterized protein</fullName>
    </submittedName>
</protein>
<feature type="transmembrane region" description="Helical" evidence="1">
    <location>
        <begin position="32"/>
        <end position="49"/>
    </location>
</feature>
<keyword evidence="3" id="KW-1185">Reference proteome</keyword>
<dbReference type="AlphaFoldDB" id="A0A323TJ76"/>
<keyword evidence="1" id="KW-0472">Membrane</keyword>
<gene>
    <name evidence="2" type="ORF">CR194_04365</name>
</gene>
<keyword evidence="1" id="KW-0812">Transmembrane</keyword>
<sequence>MTSPNLILSLVMLFVCVSFLLLSILLPSAVQIGPFIASLFISLFFYKRYKKEKPEVEIQED</sequence>
<name>A0A323TJ76_9BACI</name>